<dbReference type="FunFam" id="3.30.160.60:FF:001480">
    <property type="entry name" value="Si:cabz01071911.3"/>
    <property type="match status" value="1"/>
</dbReference>
<comment type="subcellular location">
    <subcellularLocation>
        <location evidence="1">Nucleus</location>
    </subcellularLocation>
</comment>
<dbReference type="FunFam" id="3.30.160.60:FF:002716">
    <property type="entry name" value="Zinc finger protein 212"/>
    <property type="match status" value="1"/>
</dbReference>
<protein>
    <recommendedName>
        <fullName evidence="12">C2H2-type domain-containing protein</fullName>
    </recommendedName>
</protein>
<dbReference type="GO" id="GO:0000977">
    <property type="term" value="F:RNA polymerase II transcription regulatory region sequence-specific DNA binding"/>
    <property type="evidence" value="ECO:0007669"/>
    <property type="project" value="TreeGrafter"/>
</dbReference>
<evidence type="ECO:0000313" key="14">
    <source>
        <dbReference type="Proteomes" id="UP000242638"/>
    </source>
</evidence>
<feature type="domain" description="C2H2-type" evidence="12">
    <location>
        <begin position="27"/>
        <end position="54"/>
    </location>
</feature>
<reference evidence="13" key="3">
    <citation type="submission" date="2025-09" db="UniProtKB">
        <authorList>
            <consortium name="Ensembl"/>
        </authorList>
    </citation>
    <scope>IDENTIFICATION</scope>
    <source>
        <strain evidence="13">Guanapo</strain>
    </source>
</reference>
<evidence type="ECO:0000256" key="3">
    <source>
        <dbReference type="ARBA" id="ARBA00022723"/>
    </source>
</evidence>
<evidence type="ECO:0000256" key="4">
    <source>
        <dbReference type="ARBA" id="ARBA00022737"/>
    </source>
</evidence>
<dbReference type="GO" id="GO:0008270">
    <property type="term" value="F:zinc ion binding"/>
    <property type="evidence" value="ECO:0007669"/>
    <property type="project" value="UniProtKB-KW"/>
</dbReference>
<evidence type="ECO:0000256" key="11">
    <source>
        <dbReference type="PROSITE-ProRule" id="PRU00042"/>
    </source>
</evidence>
<sequence length="95" mass="10925">MFYNKNKIILSHQELRTCRTHTGQKPYSCPTCSKRFSQRSNLTFHMRIHVGDKPFTCNTCGKSFTSSGHLTIHRRTHTGERPFSCDTCHKPPLTG</sequence>
<dbReference type="PANTHER" id="PTHR14196:SF12">
    <property type="entry name" value="ZINC FINGER PROTEIN 208-LIKE"/>
    <property type="match status" value="1"/>
</dbReference>
<evidence type="ECO:0000256" key="9">
    <source>
        <dbReference type="ARBA" id="ARBA00023163"/>
    </source>
</evidence>
<evidence type="ECO:0000256" key="7">
    <source>
        <dbReference type="ARBA" id="ARBA00023015"/>
    </source>
</evidence>
<dbReference type="GO" id="GO:0005634">
    <property type="term" value="C:nucleus"/>
    <property type="evidence" value="ECO:0007669"/>
    <property type="project" value="UniProtKB-SubCell"/>
</dbReference>
<dbReference type="InterPro" id="IPR036236">
    <property type="entry name" value="Znf_C2H2_sf"/>
</dbReference>
<keyword evidence="9" id="KW-0804">Transcription</keyword>
<dbReference type="SUPFAM" id="SSF57667">
    <property type="entry name" value="beta-beta-alpha zinc fingers"/>
    <property type="match status" value="1"/>
</dbReference>
<proteinExistence type="inferred from homology"/>
<keyword evidence="5 11" id="KW-0863">Zinc-finger</keyword>
<evidence type="ECO:0000259" key="12">
    <source>
        <dbReference type="PROSITE" id="PS50157"/>
    </source>
</evidence>
<evidence type="ECO:0000256" key="2">
    <source>
        <dbReference type="ARBA" id="ARBA00006991"/>
    </source>
</evidence>
<dbReference type="InterPro" id="IPR050717">
    <property type="entry name" value="C2H2-ZF_Transcription_Reg"/>
</dbReference>
<dbReference type="PROSITE" id="PS00028">
    <property type="entry name" value="ZINC_FINGER_C2H2_1"/>
    <property type="match status" value="2"/>
</dbReference>
<evidence type="ECO:0000256" key="1">
    <source>
        <dbReference type="ARBA" id="ARBA00004123"/>
    </source>
</evidence>
<dbReference type="PANTHER" id="PTHR14196">
    <property type="entry name" value="ODD-SKIPPED - RELATED"/>
    <property type="match status" value="1"/>
</dbReference>
<evidence type="ECO:0000256" key="10">
    <source>
        <dbReference type="ARBA" id="ARBA00023242"/>
    </source>
</evidence>
<keyword evidence="10" id="KW-0539">Nucleus</keyword>
<dbReference type="GO" id="GO:0000981">
    <property type="term" value="F:DNA-binding transcription factor activity, RNA polymerase II-specific"/>
    <property type="evidence" value="ECO:0007669"/>
    <property type="project" value="TreeGrafter"/>
</dbReference>
<reference evidence="14" key="1">
    <citation type="submission" date="2013-11" db="EMBL/GenBank/DDBJ databases">
        <title>The genomic landscape of the Guanapo guppy.</title>
        <authorList>
            <person name="Kuenstner A."/>
            <person name="Dreyer C."/>
        </authorList>
    </citation>
    <scope>NUCLEOTIDE SEQUENCE</scope>
    <source>
        <strain evidence="14">Guanapo</strain>
    </source>
</reference>
<dbReference type="GeneTree" id="ENSGT01150000286977"/>
<dbReference type="InterPro" id="IPR013087">
    <property type="entry name" value="Znf_C2H2_type"/>
</dbReference>
<dbReference type="Ensembl" id="ENSPRET00000006480.1">
    <property type="protein sequence ID" value="ENSPREP00000006394.1"/>
    <property type="gene ID" value="ENSPREG00000004306.1"/>
</dbReference>
<keyword evidence="7" id="KW-0805">Transcription regulation</keyword>
<keyword evidence="3" id="KW-0479">Metal-binding</keyword>
<keyword evidence="6" id="KW-0862">Zinc</keyword>
<dbReference type="Bgee" id="ENSPREG00000004306">
    <property type="expression patterns" value="Expressed in caudal fin and 1 other cell type or tissue"/>
</dbReference>
<evidence type="ECO:0000256" key="6">
    <source>
        <dbReference type="ARBA" id="ARBA00022833"/>
    </source>
</evidence>
<organism evidence="13 14">
    <name type="scientific">Poecilia reticulata</name>
    <name type="common">Guppy</name>
    <name type="synonym">Acanthophacelus reticulatus</name>
    <dbReference type="NCBI Taxonomy" id="8081"/>
    <lineage>
        <taxon>Eukaryota</taxon>
        <taxon>Metazoa</taxon>
        <taxon>Chordata</taxon>
        <taxon>Craniata</taxon>
        <taxon>Vertebrata</taxon>
        <taxon>Euteleostomi</taxon>
        <taxon>Actinopterygii</taxon>
        <taxon>Neopterygii</taxon>
        <taxon>Teleostei</taxon>
        <taxon>Neoteleostei</taxon>
        <taxon>Acanthomorphata</taxon>
        <taxon>Ovalentaria</taxon>
        <taxon>Atherinomorphae</taxon>
        <taxon>Cyprinodontiformes</taxon>
        <taxon>Poeciliidae</taxon>
        <taxon>Poeciliinae</taxon>
        <taxon>Poecilia</taxon>
    </lineage>
</organism>
<keyword evidence="4" id="KW-0677">Repeat</keyword>
<reference evidence="13" key="2">
    <citation type="submission" date="2025-08" db="UniProtKB">
        <authorList>
            <consortium name="Ensembl"/>
        </authorList>
    </citation>
    <scope>IDENTIFICATION</scope>
    <source>
        <strain evidence="13">Guanapo</strain>
    </source>
</reference>
<feature type="domain" description="C2H2-type" evidence="12">
    <location>
        <begin position="55"/>
        <end position="82"/>
    </location>
</feature>
<dbReference type="SMART" id="SM00355">
    <property type="entry name" value="ZnF_C2H2"/>
    <property type="match status" value="2"/>
</dbReference>
<dbReference type="Pfam" id="PF00096">
    <property type="entry name" value="zf-C2H2"/>
    <property type="match status" value="2"/>
</dbReference>
<keyword evidence="14" id="KW-1185">Reference proteome</keyword>
<accession>A0A3P9NA11</accession>
<dbReference type="PROSITE" id="PS50157">
    <property type="entry name" value="ZINC_FINGER_C2H2_2"/>
    <property type="match status" value="2"/>
</dbReference>
<evidence type="ECO:0000256" key="5">
    <source>
        <dbReference type="ARBA" id="ARBA00022771"/>
    </source>
</evidence>
<comment type="similarity">
    <text evidence="2">Belongs to the krueppel C2H2-type zinc-finger protein family.</text>
</comment>
<dbReference type="AlphaFoldDB" id="A0A3P9NA11"/>
<keyword evidence="8" id="KW-0238">DNA-binding</keyword>
<evidence type="ECO:0000313" key="13">
    <source>
        <dbReference type="Ensembl" id="ENSPREP00000006394.1"/>
    </source>
</evidence>
<dbReference type="Proteomes" id="UP000242638">
    <property type="component" value="Unassembled WGS sequence"/>
</dbReference>
<dbReference type="Gene3D" id="3.30.160.60">
    <property type="entry name" value="Classic Zinc Finger"/>
    <property type="match status" value="3"/>
</dbReference>
<name>A0A3P9NA11_POERE</name>
<evidence type="ECO:0000256" key="8">
    <source>
        <dbReference type="ARBA" id="ARBA00023125"/>
    </source>
</evidence>